<evidence type="ECO:0000313" key="2">
    <source>
        <dbReference type="Proteomes" id="UP000199347"/>
    </source>
</evidence>
<accession>A0A1G5MV43</accession>
<dbReference type="OrthoDB" id="7591679at2"/>
<dbReference type="RefSeq" id="WP_092810383.1">
    <property type="nucleotide sequence ID" value="NZ_FMVW01000002.1"/>
</dbReference>
<reference evidence="1 2" key="1">
    <citation type="submission" date="2016-10" db="EMBL/GenBank/DDBJ databases">
        <authorList>
            <person name="de Groot N.N."/>
        </authorList>
    </citation>
    <scope>NUCLEOTIDE SEQUENCE [LARGE SCALE GENOMIC DNA]</scope>
    <source>
        <strain evidence="1 2">DSM 2698</strain>
    </source>
</reference>
<dbReference type="Proteomes" id="UP000199347">
    <property type="component" value="Unassembled WGS sequence"/>
</dbReference>
<sequence>MDEKTTDPAQRPAPAQTTEQRLASVNDAGLFESIGNAVIRIKYPEYGELIELGINVDGKTCKAPVDGITMTHASITAQLVMVQHTVAAAKDLRGKWMHDPKAVRPRTGREPTQPKGDVLKAQEIAATERQRTPTIRAILFLTTNKEPDQRLVRDVVAFGAARGLEVHILSRSAIAHVLDHIPAGQSVRRQLLGIPQEALSWDLLRKLGQQSVRELALPDDPAARIPTRAQCLLKGRNGPLTLLVGTSGSGKSVAAHEWLRNSLSDENVACLVLRERTLEGARGIDQAITTELQALYPQLQPSVSALSICGPNQRLQLVLEDITNSENPSQLLELLVGWASSKRVSSENQIPGAPWHLVCPVQPHMLDLLPIERVRGIEAFRVEIPPLTKTEASAAVRRRMGLLGQVVTPFEASAVADALGDDPLLIGLYEPKEITDPSLVIGNYVERKLSEFAAGRPSVRHKAERALFALGDAMLRYRTLVPDIDDILEWLAHDGLEDIACHLIDFGGPISVHRTRLSCRLRFRHDRVRDWLLTECLRRQFDEGTLNSTTIEEPYYAEWLGAACACSSDPVANAERLIQANPLAAFSAFARAVPVEHRNAIHALLKGWLEDDQHRGRRYYSLRWMAQRTLAQIEADGVVSLLQKFPERTRFADVARLRNRDLSGALQLCITSDIATRHWQRDALIAHIAQKWPSGFIKAMTQIILDPQITGRVKSAAFCVAGISAQTELANAIAERWRSEGDEEKVLHLADYVWAAARCYALPHASEALDAALDLWANLARKSASDNSGAKLFLLDDLRLSFAHHPPVDAIPHLLRRASEPALRAVLAWTLGGLDDPDVVLFKIAFEAEIRKRSAFVPDGIYFHWQRQRDYGRELSGSTREALNRLWRDPEAKLAERQIGLRLWGLGATELEISSLALLESDNDLKDSALAVRMERGDRRCVPLLIDRLQHSERQFSWWYQSYQVLCPQILEQIPKMLRANAGDLQEQERGHGWAKVAADLLTRDASPLSERILIETWSLAGRHGFYVQAAIFLGGAHLEDLAERTVQEAADPRNLFQFADMFFSGQTNGHPGATREEQFKRLLPYRAYLDDMTRASFRQRCEDLGFATIGRAFNEDDGRYAWTTDTLEEWFEIVAREQPHSFSVTKLEGWLTNGLDRAVLFDRLTSWLWQTDSPAAPEAAAAILRSVGREEDVEVLASAIFEDPTSRDALISDTRFAIRRRSLQPAR</sequence>
<keyword evidence="2" id="KW-1185">Reference proteome</keyword>
<dbReference type="AlphaFoldDB" id="A0A1G5MV43"/>
<evidence type="ECO:0000313" key="1">
    <source>
        <dbReference type="EMBL" id="SCZ29065.1"/>
    </source>
</evidence>
<name>A0A1G5MV43_AFIMA</name>
<proteinExistence type="predicted"/>
<organism evidence="1 2">
    <name type="scientific">Afifella marina DSM 2698</name>
    <dbReference type="NCBI Taxonomy" id="1120955"/>
    <lineage>
        <taxon>Bacteria</taxon>
        <taxon>Pseudomonadati</taxon>
        <taxon>Pseudomonadota</taxon>
        <taxon>Alphaproteobacteria</taxon>
        <taxon>Hyphomicrobiales</taxon>
        <taxon>Afifellaceae</taxon>
        <taxon>Afifella</taxon>
    </lineage>
</organism>
<dbReference type="EMBL" id="FMVW01000002">
    <property type="protein sequence ID" value="SCZ29065.1"/>
    <property type="molecule type" value="Genomic_DNA"/>
</dbReference>
<gene>
    <name evidence="1" type="ORF">SAMN03080610_01081</name>
</gene>
<protein>
    <submittedName>
        <fullName evidence="1">Type II secretory pathway, component ExeA (Predicted ATPase)</fullName>
    </submittedName>
</protein>